<evidence type="ECO:0000313" key="3">
    <source>
        <dbReference type="Proteomes" id="UP000594638"/>
    </source>
</evidence>
<comment type="caution">
    <text evidence="2">The sequence shown here is derived from an EMBL/GenBank/DDBJ whole genome shotgun (WGS) entry which is preliminary data.</text>
</comment>
<proteinExistence type="predicted"/>
<feature type="compositionally biased region" description="Acidic residues" evidence="1">
    <location>
        <begin position="46"/>
        <end position="59"/>
    </location>
</feature>
<feature type="region of interest" description="Disordered" evidence="1">
    <location>
        <begin position="27"/>
        <end position="87"/>
    </location>
</feature>
<evidence type="ECO:0000313" key="2">
    <source>
        <dbReference type="EMBL" id="CAA2965067.1"/>
    </source>
</evidence>
<keyword evidence="3" id="KW-1185">Reference proteome</keyword>
<dbReference type="Gramene" id="OE9A071549T1">
    <property type="protein sequence ID" value="OE9A071549C1"/>
    <property type="gene ID" value="OE9A071549"/>
</dbReference>
<organism evidence="2 3">
    <name type="scientific">Olea europaea subsp. europaea</name>
    <dbReference type="NCBI Taxonomy" id="158383"/>
    <lineage>
        <taxon>Eukaryota</taxon>
        <taxon>Viridiplantae</taxon>
        <taxon>Streptophyta</taxon>
        <taxon>Embryophyta</taxon>
        <taxon>Tracheophyta</taxon>
        <taxon>Spermatophyta</taxon>
        <taxon>Magnoliopsida</taxon>
        <taxon>eudicotyledons</taxon>
        <taxon>Gunneridae</taxon>
        <taxon>Pentapetalae</taxon>
        <taxon>asterids</taxon>
        <taxon>lamiids</taxon>
        <taxon>Lamiales</taxon>
        <taxon>Oleaceae</taxon>
        <taxon>Oleeae</taxon>
        <taxon>Olea</taxon>
    </lineage>
</organism>
<feature type="compositionally biased region" description="Basic and acidic residues" evidence="1">
    <location>
        <begin position="73"/>
        <end position="87"/>
    </location>
</feature>
<dbReference type="EMBL" id="CACTIH010001834">
    <property type="protein sequence ID" value="CAA2965067.1"/>
    <property type="molecule type" value="Genomic_DNA"/>
</dbReference>
<evidence type="ECO:0000256" key="1">
    <source>
        <dbReference type="SAM" id="MobiDB-lite"/>
    </source>
</evidence>
<gene>
    <name evidence="2" type="ORF">OLEA9_A071549</name>
</gene>
<dbReference type="AlphaFoldDB" id="A0A8S0QHW0"/>
<dbReference type="Proteomes" id="UP000594638">
    <property type="component" value="Unassembled WGS sequence"/>
</dbReference>
<accession>A0A8S0QHW0</accession>
<name>A0A8S0QHW0_OLEEU</name>
<protein>
    <submittedName>
        <fullName evidence="2">Uncharacterized protein</fullName>
    </submittedName>
</protein>
<reference evidence="2 3" key="1">
    <citation type="submission" date="2019-12" db="EMBL/GenBank/DDBJ databases">
        <authorList>
            <person name="Alioto T."/>
            <person name="Alioto T."/>
            <person name="Gomez Garrido J."/>
        </authorList>
    </citation>
    <scope>NUCLEOTIDE SEQUENCE [LARGE SCALE GENOMIC DNA]</scope>
</reference>
<sequence length="87" mass="9916">MDINFIGMKSCITLTEPLLLIGDVGDTKKMPGYEPNPGNTTTIPEVDYEENYVEEDLSEEYNPTSYSAIDPKPNPEEKERKDTWKND</sequence>